<dbReference type="PRINTS" id="PR00625">
    <property type="entry name" value="JDOMAIN"/>
</dbReference>
<reference evidence="5 6" key="1">
    <citation type="submission" date="2019-04" db="EMBL/GenBank/DDBJ databases">
        <authorList>
            <person name="Feng G."/>
            <person name="Zhang J."/>
            <person name="Zhu H."/>
        </authorList>
    </citation>
    <scope>NUCLEOTIDE SEQUENCE [LARGE SCALE GENOMIC DNA]</scope>
    <source>
        <strain evidence="5 6">JCM 31653</strain>
    </source>
</reference>
<dbReference type="SMART" id="SM00028">
    <property type="entry name" value="TPR"/>
    <property type="match status" value="3"/>
</dbReference>
<gene>
    <name evidence="5" type="ORF">E5K00_22080</name>
</gene>
<keyword evidence="1" id="KW-0802">TPR repeat</keyword>
<dbReference type="SMART" id="SM00271">
    <property type="entry name" value="DnaJ"/>
    <property type="match status" value="1"/>
</dbReference>
<dbReference type="EMBL" id="SRLC01000003">
    <property type="protein sequence ID" value="TGE20679.1"/>
    <property type="molecule type" value="Genomic_DNA"/>
</dbReference>
<feature type="domain" description="J" evidence="4">
    <location>
        <begin position="19"/>
        <end position="84"/>
    </location>
</feature>
<feature type="region of interest" description="Disordered" evidence="2">
    <location>
        <begin position="111"/>
        <end position="135"/>
    </location>
</feature>
<protein>
    <recommendedName>
        <fullName evidence="4">J domain-containing protein</fullName>
    </recommendedName>
</protein>
<accession>A0A4Z0PTQ5</accession>
<dbReference type="OrthoDB" id="1495940at2"/>
<evidence type="ECO:0000256" key="1">
    <source>
        <dbReference type="PROSITE-ProRule" id="PRU00339"/>
    </source>
</evidence>
<evidence type="ECO:0000256" key="2">
    <source>
        <dbReference type="SAM" id="MobiDB-lite"/>
    </source>
</evidence>
<dbReference type="Gene3D" id="1.25.40.10">
    <property type="entry name" value="Tetratricopeptide repeat domain"/>
    <property type="match status" value="2"/>
</dbReference>
<name>A0A4Z0PTQ5_9BACT</name>
<dbReference type="PANTHER" id="PTHR44200">
    <property type="entry name" value="DNAJ HOMOLOG SUBFAMILY C MEMBER 7"/>
    <property type="match status" value="1"/>
</dbReference>
<comment type="caution">
    <text evidence="5">The sequence shown here is derived from an EMBL/GenBank/DDBJ whole genome shotgun (WGS) entry which is preliminary data.</text>
</comment>
<dbReference type="PROSITE" id="PS50005">
    <property type="entry name" value="TPR"/>
    <property type="match status" value="1"/>
</dbReference>
<dbReference type="SUPFAM" id="SSF81901">
    <property type="entry name" value="HCP-like"/>
    <property type="match status" value="1"/>
</dbReference>
<dbReference type="InterPro" id="IPR036869">
    <property type="entry name" value="J_dom_sf"/>
</dbReference>
<proteinExistence type="predicted"/>
<keyword evidence="3" id="KW-0472">Membrane</keyword>
<dbReference type="PANTHER" id="PTHR44200:SF1">
    <property type="entry name" value="DNAJ HOMOLOG SUBFAMILY C MEMBER 7"/>
    <property type="match status" value="1"/>
</dbReference>
<dbReference type="Pfam" id="PF00226">
    <property type="entry name" value="DnaJ"/>
    <property type="match status" value="1"/>
</dbReference>
<dbReference type="PROSITE" id="PS50076">
    <property type="entry name" value="DNAJ_2"/>
    <property type="match status" value="1"/>
</dbReference>
<dbReference type="InterPro" id="IPR001623">
    <property type="entry name" value="DnaJ_domain"/>
</dbReference>
<feature type="repeat" description="TPR" evidence="1">
    <location>
        <begin position="318"/>
        <end position="351"/>
    </location>
</feature>
<dbReference type="Pfam" id="PF13181">
    <property type="entry name" value="TPR_8"/>
    <property type="match status" value="1"/>
</dbReference>
<dbReference type="Proteomes" id="UP000297549">
    <property type="component" value="Unassembled WGS sequence"/>
</dbReference>
<evidence type="ECO:0000259" key="4">
    <source>
        <dbReference type="PROSITE" id="PS50076"/>
    </source>
</evidence>
<keyword evidence="3" id="KW-0812">Transmembrane</keyword>
<evidence type="ECO:0000313" key="5">
    <source>
        <dbReference type="EMBL" id="TGE20679.1"/>
    </source>
</evidence>
<organism evidence="5 6">
    <name type="scientific">Hymenobacter aquaticus</name>
    <dbReference type="NCBI Taxonomy" id="1867101"/>
    <lineage>
        <taxon>Bacteria</taxon>
        <taxon>Pseudomonadati</taxon>
        <taxon>Bacteroidota</taxon>
        <taxon>Cytophagia</taxon>
        <taxon>Cytophagales</taxon>
        <taxon>Hymenobacteraceae</taxon>
        <taxon>Hymenobacter</taxon>
    </lineage>
</organism>
<dbReference type="Pfam" id="PF13432">
    <property type="entry name" value="TPR_16"/>
    <property type="match status" value="1"/>
</dbReference>
<keyword evidence="3" id="KW-1133">Transmembrane helix</keyword>
<dbReference type="AlphaFoldDB" id="A0A4Z0PTQ5"/>
<keyword evidence="6" id="KW-1185">Reference proteome</keyword>
<dbReference type="CDD" id="cd06257">
    <property type="entry name" value="DnaJ"/>
    <property type="match status" value="1"/>
</dbReference>
<dbReference type="SUPFAM" id="SSF46565">
    <property type="entry name" value="Chaperone J-domain"/>
    <property type="match status" value="1"/>
</dbReference>
<dbReference type="InterPro" id="IPR019734">
    <property type="entry name" value="TPR_rpt"/>
</dbReference>
<evidence type="ECO:0000256" key="3">
    <source>
        <dbReference type="SAM" id="Phobius"/>
    </source>
</evidence>
<dbReference type="InterPro" id="IPR052758">
    <property type="entry name" value="SRC_co-chaperone"/>
</dbReference>
<evidence type="ECO:0000313" key="6">
    <source>
        <dbReference type="Proteomes" id="UP000297549"/>
    </source>
</evidence>
<dbReference type="InterPro" id="IPR011990">
    <property type="entry name" value="TPR-like_helical_dom_sf"/>
</dbReference>
<feature type="transmembrane region" description="Helical" evidence="3">
    <location>
        <begin position="146"/>
        <end position="167"/>
    </location>
</feature>
<dbReference type="Gene3D" id="1.10.287.110">
    <property type="entry name" value="DnaJ domain"/>
    <property type="match status" value="1"/>
</dbReference>
<sequence length="395" mass="44658">MVSGFCVTFTIYCRVLSQNHYQLLGVSATATAQEIKLAYKQLAIRFHPDKHGGSTQFEDQFKAISAAYRILSDPARRAAYDHQLRAAVLRAEEARRQQQFRAQGQHVYGVPMPPAAPLRTRRPAGSTERHYQKMAARRPRFTRRDYLLTAGLFLLLLLFIVSVKVTMDHVSAVSNYENGLRAYAERKWSTAHGFFSEAIAFKPSYRQALRRRAEIEQLVYQNYKAARTDYQLALRQDNPPAEAALLLYRLGQCQANLAQKTSAQQSLTRALALDSTLSGAWLARGELRLFDLLQFQAAADDFSVGLRQRAAAGKKPVLKYVTYRGLAFYKLRDFSAARQDYREVLLQDPKNGQVHFLLGRLAQQEGNTAAACEFFRRAVQLGYLYAGEALSQSCP</sequence>